<accession>A0A319DWI3</accession>
<dbReference type="PANTHER" id="PTHR13832:SF792">
    <property type="entry name" value="GM14286P"/>
    <property type="match status" value="1"/>
</dbReference>
<dbReference type="Pfam" id="PF00481">
    <property type="entry name" value="PP2C"/>
    <property type="match status" value="1"/>
</dbReference>
<dbReference type="InterPro" id="IPR015655">
    <property type="entry name" value="PP2C"/>
</dbReference>
<dbReference type="PANTHER" id="PTHR13832">
    <property type="entry name" value="PROTEIN PHOSPHATASE 2C"/>
    <property type="match status" value="1"/>
</dbReference>
<protein>
    <submittedName>
        <fullName evidence="2">Protein serine/threonine phosphatase 2C</fullName>
    </submittedName>
</protein>
<dbReference type="EMBL" id="KZ826447">
    <property type="protein sequence ID" value="PYI00515.1"/>
    <property type="molecule type" value="Genomic_DNA"/>
</dbReference>
<keyword evidence="3" id="KW-1185">Reference proteome</keyword>
<dbReference type="PROSITE" id="PS51746">
    <property type="entry name" value="PPM_2"/>
    <property type="match status" value="1"/>
</dbReference>
<evidence type="ECO:0000313" key="2">
    <source>
        <dbReference type="EMBL" id="PYI00515.1"/>
    </source>
</evidence>
<dbReference type="Gene3D" id="3.60.40.10">
    <property type="entry name" value="PPM-type phosphatase domain"/>
    <property type="match status" value="1"/>
</dbReference>
<dbReference type="InterPro" id="IPR036457">
    <property type="entry name" value="PPM-type-like_dom_sf"/>
</dbReference>
<dbReference type="InterPro" id="IPR001932">
    <property type="entry name" value="PPM-type_phosphatase-like_dom"/>
</dbReference>
<feature type="domain" description="PPM-type phosphatase" evidence="1">
    <location>
        <begin position="112"/>
        <end position="467"/>
    </location>
</feature>
<dbReference type="STRING" id="1448318.A0A319DWI3"/>
<dbReference type="Proteomes" id="UP000248423">
    <property type="component" value="Unassembled WGS sequence"/>
</dbReference>
<dbReference type="AlphaFoldDB" id="A0A319DWI3"/>
<dbReference type="OrthoDB" id="420076at2759"/>
<dbReference type="GO" id="GO:0005739">
    <property type="term" value="C:mitochondrion"/>
    <property type="evidence" value="ECO:0007669"/>
    <property type="project" value="TreeGrafter"/>
</dbReference>
<dbReference type="SUPFAM" id="SSF81606">
    <property type="entry name" value="PP2C-like"/>
    <property type="match status" value="1"/>
</dbReference>
<dbReference type="SMART" id="SM00332">
    <property type="entry name" value="PP2Cc"/>
    <property type="match status" value="1"/>
</dbReference>
<evidence type="ECO:0000259" key="1">
    <source>
        <dbReference type="PROSITE" id="PS51746"/>
    </source>
</evidence>
<name>A0A319DWI3_ASPSB</name>
<dbReference type="VEuPathDB" id="FungiDB:BO78DRAFT_438472"/>
<reference evidence="2 3" key="1">
    <citation type="submission" date="2018-02" db="EMBL/GenBank/DDBJ databases">
        <title>The genomes of Aspergillus section Nigri reveals drivers in fungal speciation.</title>
        <authorList>
            <consortium name="DOE Joint Genome Institute"/>
            <person name="Vesth T.C."/>
            <person name="Nybo J."/>
            <person name="Theobald S."/>
            <person name="Brandl J."/>
            <person name="Frisvad J.C."/>
            <person name="Nielsen K.F."/>
            <person name="Lyhne E.K."/>
            <person name="Kogle M.E."/>
            <person name="Kuo A."/>
            <person name="Riley R."/>
            <person name="Clum A."/>
            <person name="Nolan M."/>
            <person name="Lipzen A."/>
            <person name="Salamov A."/>
            <person name="Henrissat B."/>
            <person name="Wiebenga A."/>
            <person name="De vries R.P."/>
            <person name="Grigoriev I.V."/>
            <person name="Mortensen U.H."/>
            <person name="Andersen M.R."/>
            <person name="Baker S.E."/>
        </authorList>
    </citation>
    <scope>NUCLEOTIDE SEQUENCE [LARGE SCALE GENOMIC DNA]</scope>
    <source>
        <strain evidence="2 3">CBS 121057</strain>
    </source>
</reference>
<gene>
    <name evidence="2" type="ORF">BO78DRAFT_438472</name>
</gene>
<organism evidence="2 3">
    <name type="scientific">Aspergillus sclerotiicarbonarius (strain CBS 121057 / IBT 28362)</name>
    <dbReference type="NCBI Taxonomy" id="1448318"/>
    <lineage>
        <taxon>Eukaryota</taxon>
        <taxon>Fungi</taxon>
        <taxon>Dikarya</taxon>
        <taxon>Ascomycota</taxon>
        <taxon>Pezizomycotina</taxon>
        <taxon>Eurotiomycetes</taxon>
        <taxon>Eurotiomycetidae</taxon>
        <taxon>Eurotiales</taxon>
        <taxon>Aspergillaceae</taxon>
        <taxon>Aspergillus</taxon>
        <taxon>Aspergillus subgen. Circumdati</taxon>
    </lineage>
</organism>
<evidence type="ECO:0000313" key="3">
    <source>
        <dbReference type="Proteomes" id="UP000248423"/>
    </source>
</evidence>
<sequence length="479" mass="53360">MLPFSVARSRLRLTAAPILRKSARNRYSTMGPASSRLRNIAVVCVITTPGICYGVAIQDDAPYLHSPPADHWDIEPGPSKEQVTSILSQAAYSFPVKNVPGVVRYDGAQLASTNPCEDQFIHGKVPSPWNDDNQWMAWGVFDGHIGVQTAALLKEKLLPFVRYSLDQSKSYSGEEMVPDELVQRAIMKGFMNLDDSIIKEAHYTSQSEESLPEKVKKLTPAFSGSCALLSMYDPIASTLHVACTGDSRAVLGYKSRDGQWVAIPLSVDQTGYNESEVARICAEHPGEENIIEYGRVLGLGVSRAFGDCEWKWPLDFQTEMQQRFYGPGSIRAIPTPPYVTAEPVVTSTKIDPGSPSFLIIATDGLWGLLSNEQAVNLVGKWLELRASEQRTDPEPTYEPFDFGPFWKDMNWKFVEERTTVQDDNAAVHLLRNSLGGNHHEMIAGRLAFTYPSSRRVRDDMTVQVVFFYNDALMSKDQPK</sequence>
<proteinExistence type="predicted"/>
<dbReference type="GO" id="GO:0004741">
    <property type="term" value="F:[pyruvate dehydrogenase (acetyl-transferring)]-phosphatase activity"/>
    <property type="evidence" value="ECO:0007669"/>
    <property type="project" value="TreeGrafter"/>
</dbReference>
<dbReference type="CDD" id="cd00143">
    <property type="entry name" value="PP2Cc"/>
    <property type="match status" value="1"/>
</dbReference>